<dbReference type="CDD" id="cd16442">
    <property type="entry name" value="BPL"/>
    <property type="match status" value="1"/>
</dbReference>
<dbReference type="InterPro" id="IPR004408">
    <property type="entry name" value="Biotin_CoA_COase_ligase"/>
</dbReference>
<dbReference type="NCBIfam" id="TIGR00121">
    <property type="entry name" value="birA_ligase"/>
    <property type="match status" value="1"/>
</dbReference>
<dbReference type="Pfam" id="PF03099">
    <property type="entry name" value="BPL_LplA_LipB"/>
    <property type="match status" value="1"/>
</dbReference>
<evidence type="ECO:0000313" key="4">
    <source>
        <dbReference type="Proteomes" id="UP000637769"/>
    </source>
</evidence>
<dbReference type="Gene3D" id="3.30.930.10">
    <property type="entry name" value="Bira Bifunctional Protein, Domain 2"/>
    <property type="match status" value="1"/>
</dbReference>
<dbReference type="GO" id="GO:0016874">
    <property type="term" value="F:ligase activity"/>
    <property type="evidence" value="ECO:0007669"/>
    <property type="project" value="UniProtKB-KW"/>
</dbReference>
<gene>
    <name evidence="3" type="ORF">GCM10007207_22880</name>
</gene>
<comment type="caution">
    <text evidence="3">The sequence shown here is derived from an EMBL/GenBank/DDBJ whole genome shotgun (WGS) entry which is preliminary data.</text>
</comment>
<dbReference type="PROSITE" id="PS51733">
    <property type="entry name" value="BPL_LPL_CATALYTIC"/>
    <property type="match status" value="1"/>
</dbReference>
<dbReference type="SUPFAM" id="SSF55681">
    <property type="entry name" value="Class II aaRS and biotin synthetases"/>
    <property type="match status" value="1"/>
</dbReference>
<dbReference type="InterPro" id="IPR004143">
    <property type="entry name" value="BPL_LPL_catalytic"/>
</dbReference>
<keyword evidence="4" id="KW-1185">Reference proteome</keyword>
<accession>A0ABQ1M8V0</accession>
<name>A0ABQ1M8V0_9PROT</name>
<keyword evidence="1 3" id="KW-0436">Ligase</keyword>
<dbReference type="PANTHER" id="PTHR12835">
    <property type="entry name" value="BIOTIN PROTEIN LIGASE"/>
    <property type="match status" value="1"/>
</dbReference>
<sequence>MSFPWSLTCYETLGSTSDFCKQQADQGAPNGMAVLAHLQTAGRGTRGRVWTAPQGNLSFSFLLRHERVEALILAMPFLVAVAVHEALSFWLPDSGLRLKWPNDVVCGGAKLCGVLIERGGTPHAPWIVTGIGVNLRTAPLIEGRKTVSAAALGAQIGVEDLARRILEQFGLWLDRWERGGFEPIRIAWLDRAHEPGSRLAVQRGADYIEGFFAGLDVGGRLLLQTVQGEIQTFAAGDILLLG</sequence>
<feature type="domain" description="BPL/LPL catalytic" evidence="2">
    <location>
        <begin position="1"/>
        <end position="177"/>
    </location>
</feature>
<proteinExistence type="predicted"/>
<reference evidence="4" key="1">
    <citation type="journal article" date="2019" name="Int. J. Syst. Evol. Microbiol.">
        <title>The Global Catalogue of Microorganisms (GCM) 10K type strain sequencing project: providing services to taxonomists for standard genome sequencing and annotation.</title>
        <authorList>
            <consortium name="The Broad Institute Genomics Platform"/>
            <consortium name="The Broad Institute Genome Sequencing Center for Infectious Disease"/>
            <person name="Wu L."/>
            <person name="Ma J."/>
        </authorList>
    </citation>
    <scope>NUCLEOTIDE SEQUENCE [LARGE SCALE GENOMIC DNA]</scope>
    <source>
        <strain evidence="4">CCM 7132</strain>
    </source>
</reference>
<protein>
    <submittedName>
        <fullName evidence="3">Biotin--[acetyl-CoA-carboxylase] ligase</fullName>
    </submittedName>
</protein>
<evidence type="ECO:0000256" key="1">
    <source>
        <dbReference type="ARBA" id="ARBA00022598"/>
    </source>
</evidence>
<dbReference type="Gene3D" id="2.30.30.100">
    <property type="match status" value="1"/>
</dbReference>
<evidence type="ECO:0000259" key="2">
    <source>
        <dbReference type="PROSITE" id="PS51733"/>
    </source>
</evidence>
<organism evidence="3 4">
    <name type="scientific">Asaia siamensis</name>
    <dbReference type="NCBI Taxonomy" id="110479"/>
    <lineage>
        <taxon>Bacteria</taxon>
        <taxon>Pseudomonadati</taxon>
        <taxon>Pseudomonadota</taxon>
        <taxon>Alphaproteobacteria</taxon>
        <taxon>Acetobacterales</taxon>
        <taxon>Acetobacteraceae</taxon>
        <taxon>Asaia</taxon>
    </lineage>
</organism>
<evidence type="ECO:0000313" key="3">
    <source>
        <dbReference type="EMBL" id="GGC36709.1"/>
    </source>
</evidence>
<dbReference type="Proteomes" id="UP000637769">
    <property type="component" value="Unassembled WGS sequence"/>
</dbReference>
<dbReference type="InterPro" id="IPR045864">
    <property type="entry name" value="aa-tRNA-synth_II/BPL/LPL"/>
</dbReference>
<dbReference type="EMBL" id="BMCH01000006">
    <property type="protein sequence ID" value="GGC36709.1"/>
    <property type="molecule type" value="Genomic_DNA"/>
</dbReference>
<dbReference type="RefSeq" id="WP_188426919.1">
    <property type="nucleotide sequence ID" value="NZ_BMCH01000006.1"/>
</dbReference>
<dbReference type="PANTHER" id="PTHR12835:SF5">
    <property type="entry name" value="BIOTIN--PROTEIN LIGASE"/>
    <property type="match status" value="1"/>
</dbReference>